<evidence type="ECO:0008006" key="3">
    <source>
        <dbReference type="Google" id="ProtNLM"/>
    </source>
</evidence>
<name>A0A1C5II36_9ACTN</name>
<dbReference type="EMBL" id="LT607750">
    <property type="protein sequence ID" value="SCG57885.1"/>
    <property type="molecule type" value="Genomic_DNA"/>
</dbReference>
<evidence type="ECO:0000313" key="1">
    <source>
        <dbReference type="EMBL" id="SCG57885.1"/>
    </source>
</evidence>
<dbReference type="Gene3D" id="3.30.559.30">
    <property type="entry name" value="Nonribosomal peptide synthetase, condensation domain"/>
    <property type="match status" value="1"/>
</dbReference>
<evidence type="ECO:0000313" key="2">
    <source>
        <dbReference type="Proteomes" id="UP000198217"/>
    </source>
</evidence>
<protein>
    <recommendedName>
        <fullName evidence="3">Condensation domain-containing protein</fullName>
    </recommendedName>
</protein>
<reference evidence="1 2" key="1">
    <citation type="submission" date="2016-06" db="EMBL/GenBank/DDBJ databases">
        <authorList>
            <person name="Kjaerup R.B."/>
            <person name="Dalgaard T.S."/>
            <person name="Juul-Madsen H.R."/>
        </authorList>
    </citation>
    <scope>NUCLEOTIDE SEQUENCE [LARGE SCALE GENOMIC DNA]</scope>
    <source>
        <strain evidence="1 2">DSM 43904</strain>
    </source>
</reference>
<dbReference type="AlphaFoldDB" id="A0A1C5II36"/>
<keyword evidence="2" id="KW-1185">Reference proteome</keyword>
<proteinExistence type="predicted"/>
<accession>A0A1C5II36</accession>
<organism evidence="1 2">
    <name type="scientific">Micromonospora echinaurantiaca</name>
    <dbReference type="NCBI Taxonomy" id="47857"/>
    <lineage>
        <taxon>Bacteria</taxon>
        <taxon>Bacillati</taxon>
        <taxon>Actinomycetota</taxon>
        <taxon>Actinomycetes</taxon>
        <taxon>Micromonosporales</taxon>
        <taxon>Micromonosporaceae</taxon>
        <taxon>Micromonospora</taxon>
    </lineage>
</organism>
<dbReference type="SUPFAM" id="SSF52777">
    <property type="entry name" value="CoA-dependent acyltransferases"/>
    <property type="match status" value="1"/>
</dbReference>
<gene>
    <name evidence="1" type="ORF">GA0070609_3374</name>
</gene>
<dbReference type="Proteomes" id="UP000198217">
    <property type="component" value="Chromosome I"/>
</dbReference>
<sequence length="175" mass="19446">MRDVLAVRMTHHGRGRFSAQLDLARTVGWLATQIPVVLDLRAIQSVGGAMALVDQALARALRFGENYQSLAQWLAGPAGAIIRSVREQSDVTFNYYLRQPNLMRDAQLAPANQQPHFMPTDTTRVPAMALYISGDFTGPMSLRWQFDPAIYDTDLIDRLAETQVAAIKEVCDGDK</sequence>